<feature type="domain" description="CBS" evidence="3">
    <location>
        <begin position="143"/>
        <end position="202"/>
    </location>
</feature>
<dbReference type="InterPro" id="IPR046342">
    <property type="entry name" value="CBS_dom_sf"/>
</dbReference>
<evidence type="ECO:0000313" key="5">
    <source>
        <dbReference type="Proteomes" id="UP000218765"/>
    </source>
</evidence>
<dbReference type="PANTHER" id="PTHR43080:SF2">
    <property type="entry name" value="CBS DOMAIN-CONTAINING PROTEIN"/>
    <property type="match status" value="1"/>
</dbReference>
<sequence length="202" mass="22810">MSRNPPSRPTREDFRQALNDMGTYIDVSIDDLMEITTMAERHARQRETEAYRIDTLMSQPVVTVHPETSLAEAAHEMVTRRISGLPVVDADGRLVGVLTEADLLRALGVPSHHPTHNLWQTLEAMFAHTLRPQPPEGSVAALMVTDIVTVSPDQTLHEALDLMKKHRIKRLIAVNEQRQPVGMITRSDLVRVFFDRIRGHSE</sequence>
<evidence type="ECO:0000259" key="3">
    <source>
        <dbReference type="PROSITE" id="PS51371"/>
    </source>
</evidence>
<dbReference type="CDD" id="cd04586">
    <property type="entry name" value="CBS_pair_BON_assoc"/>
    <property type="match status" value="1"/>
</dbReference>
<dbReference type="Gene3D" id="3.10.580.10">
    <property type="entry name" value="CBS-domain"/>
    <property type="match status" value="1"/>
</dbReference>
<dbReference type="AlphaFoldDB" id="A0A1Z4VPU8"/>
<evidence type="ECO:0000256" key="2">
    <source>
        <dbReference type="PROSITE-ProRule" id="PRU00703"/>
    </source>
</evidence>
<dbReference type="EMBL" id="AP018052">
    <property type="protein sequence ID" value="BAZ93659.1"/>
    <property type="molecule type" value="Genomic_DNA"/>
</dbReference>
<keyword evidence="1 2" id="KW-0129">CBS domain</keyword>
<dbReference type="SUPFAM" id="SSF54631">
    <property type="entry name" value="CBS-domain pair"/>
    <property type="match status" value="1"/>
</dbReference>
<dbReference type="OrthoDB" id="9790355at2"/>
<proteinExistence type="predicted"/>
<evidence type="ECO:0000313" key="4">
    <source>
        <dbReference type="EMBL" id="BAZ93659.1"/>
    </source>
</evidence>
<dbReference type="Proteomes" id="UP000218765">
    <property type="component" value="Chromosome"/>
</dbReference>
<evidence type="ECO:0000256" key="1">
    <source>
        <dbReference type="ARBA" id="ARBA00023122"/>
    </source>
</evidence>
<feature type="domain" description="CBS" evidence="3">
    <location>
        <begin position="57"/>
        <end position="115"/>
    </location>
</feature>
<accession>A0A1Z4VPU8</accession>
<keyword evidence="5" id="KW-1185">Reference proteome</keyword>
<gene>
    <name evidence="4" type="ORF">FOKN1_1261</name>
</gene>
<dbReference type="KEGG" id="ttc:FOKN1_1261"/>
<organism evidence="4 5">
    <name type="scientific">Thiohalobacter thiocyanaticus</name>
    <dbReference type="NCBI Taxonomy" id="585455"/>
    <lineage>
        <taxon>Bacteria</taxon>
        <taxon>Pseudomonadati</taxon>
        <taxon>Pseudomonadota</taxon>
        <taxon>Gammaproteobacteria</taxon>
        <taxon>Thiohalobacterales</taxon>
        <taxon>Thiohalobacteraceae</taxon>
        <taxon>Thiohalobacter</taxon>
    </lineage>
</organism>
<dbReference type="Pfam" id="PF00571">
    <property type="entry name" value="CBS"/>
    <property type="match status" value="2"/>
</dbReference>
<dbReference type="PROSITE" id="PS51371">
    <property type="entry name" value="CBS"/>
    <property type="match status" value="2"/>
</dbReference>
<dbReference type="PANTHER" id="PTHR43080">
    <property type="entry name" value="CBS DOMAIN-CONTAINING PROTEIN CBSX3, MITOCHONDRIAL"/>
    <property type="match status" value="1"/>
</dbReference>
<dbReference type="RefSeq" id="WP_096365783.1">
    <property type="nucleotide sequence ID" value="NZ_AP018052.1"/>
</dbReference>
<dbReference type="InterPro" id="IPR051257">
    <property type="entry name" value="Diverse_CBS-Domain"/>
</dbReference>
<reference evidence="4 5" key="1">
    <citation type="submission" date="2017-05" db="EMBL/GenBank/DDBJ databases">
        <title>Thiocyanate degradation by Thiohalobacter thiocyanaticus FOKN1.</title>
        <authorList>
            <person name="Oshiki M."/>
            <person name="Fukushima T."/>
            <person name="Kawano S."/>
            <person name="Nakagawa J."/>
        </authorList>
    </citation>
    <scope>NUCLEOTIDE SEQUENCE [LARGE SCALE GENOMIC DNA]</scope>
    <source>
        <strain evidence="4 5">FOKN1</strain>
    </source>
</reference>
<name>A0A1Z4VPU8_9GAMM</name>
<dbReference type="InterPro" id="IPR000644">
    <property type="entry name" value="CBS_dom"/>
</dbReference>
<dbReference type="SMART" id="SM00116">
    <property type="entry name" value="CBS"/>
    <property type="match status" value="2"/>
</dbReference>
<protein>
    <recommendedName>
        <fullName evidence="3">CBS domain-containing protein</fullName>
    </recommendedName>
</protein>